<evidence type="ECO:0000256" key="1">
    <source>
        <dbReference type="ARBA" id="ARBA00004141"/>
    </source>
</evidence>
<keyword evidence="5 7" id="KW-0472">Membrane</keyword>
<feature type="transmembrane region" description="Helical" evidence="7">
    <location>
        <begin position="220"/>
        <end position="246"/>
    </location>
</feature>
<dbReference type="CDD" id="cd10336">
    <property type="entry name" value="SLC6sbd_Tyt1-Like"/>
    <property type="match status" value="1"/>
</dbReference>
<feature type="transmembrane region" description="Helical" evidence="7">
    <location>
        <begin position="312"/>
        <end position="336"/>
    </location>
</feature>
<dbReference type="InterPro" id="IPR037272">
    <property type="entry name" value="SNS_sf"/>
</dbReference>
<evidence type="ECO:0000256" key="6">
    <source>
        <dbReference type="RuleBase" id="RU003732"/>
    </source>
</evidence>
<keyword evidence="2 6" id="KW-0813">Transport</keyword>
<dbReference type="PANTHER" id="PTHR42948:SF1">
    <property type="entry name" value="TRANSPORTER"/>
    <property type="match status" value="1"/>
</dbReference>
<feature type="transmembrane region" description="Helical" evidence="7">
    <location>
        <begin position="178"/>
        <end position="200"/>
    </location>
</feature>
<evidence type="ECO:0000313" key="9">
    <source>
        <dbReference type="Proteomes" id="UP000190285"/>
    </source>
</evidence>
<dbReference type="SUPFAM" id="SSF161070">
    <property type="entry name" value="SNF-like"/>
    <property type="match status" value="1"/>
</dbReference>
<sequence length="461" mass="49435">MSNFNQDGQREQWGSKVGFILAAAGSAVGLGNLWKFPYMAGKNGGGAFVLVYFIILFLVGFTLMLAEITLGRYTQLNAIGAYRKISKKLSWVGALGVLAGFIILSYYSVVGGWVINYIVKSFTGALNVADAEALGGMFGDLISGTVEPIVYHAAFMLLTMIIVLGGIGGGIERSSKILMPGLFIMIVIIAVRAVTLPGAIEGIKYLLVPDFQTIIKNPGIILDALGQVFFSLSLGMGCMVTYGSYLSKDTNIPESATAIPLIDTGVALLAGLIVLPAVFAFGYEPSAGPGLLFITLPAVFAQMPLGSLFSILFFFLVLFAALSSSISLLEVCVSYVVDEWKMKRKTAVFVIGFAMFCIGIIASLSFGQLSHIKIIGDRNFFDSLDFVASNILLPLGGLLLCIVVGWVWGTDKAVKEASNNGQLEFKLASSWSFLVKWVGPIAISIVFARSFIIPLIKSLFY</sequence>
<dbReference type="Proteomes" id="UP000190285">
    <property type="component" value="Unassembled WGS sequence"/>
</dbReference>
<evidence type="ECO:0000256" key="7">
    <source>
        <dbReference type="SAM" id="Phobius"/>
    </source>
</evidence>
<dbReference type="InterPro" id="IPR047218">
    <property type="entry name" value="YocR/YhdH-like"/>
</dbReference>
<feature type="transmembrane region" description="Helical" evidence="7">
    <location>
        <begin position="46"/>
        <end position="68"/>
    </location>
</feature>
<feature type="transmembrane region" description="Helical" evidence="7">
    <location>
        <begin position="149"/>
        <end position="171"/>
    </location>
</feature>
<feature type="transmembrane region" description="Helical" evidence="7">
    <location>
        <begin position="437"/>
        <end position="456"/>
    </location>
</feature>
<accession>A0A1T5M9Z1</accession>
<evidence type="ECO:0000256" key="3">
    <source>
        <dbReference type="ARBA" id="ARBA00022692"/>
    </source>
</evidence>
<dbReference type="OrthoDB" id="9762833at2"/>
<dbReference type="GO" id="GO:0015293">
    <property type="term" value="F:symporter activity"/>
    <property type="evidence" value="ECO:0007669"/>
    <property type="project" value="UniProtKB-KW"/>
</dbReference>
<comment type="subcellular location">
    <subcellularLocation>
        <location evidence="1">Membrane</location>
        <topology evidence="1">Multi-pass membrane protein</topology>
    </subcellularLocation>
</comment>
<keyword evidence="3 6" id="KW-0812">Transmembrane</keyword>
<proteinExistence type="inferred from homology"/>
<name>A0A1T5M9Z1_9FIRM</name>
<comment type="similarity">
    <text evidence="6">Belongs to the sodium:neurotransmitter symporter (SNF) (TC 2.A.22) family.</text>
</comment>
<evidence type="ECO:0000256" key="5">
    <source>
        <dbReference type="ARBA" id="ARBA00023136"/>
    </source>
</evidence>
<dbReference type="GO" id="GO:0016020">
    <property type="term" value="C:membrane"/>
    <property type="evidence" value="ECO:0007669"/>
    <property type="project" value="UniProtKB-SubCell"/>
</dbReference>
<dbReference type="PROSITE" id="PS00610">
    <property type="entry name" value="NA_NEUROTRAN_SYMP_1"/>
    <property type="match status" value="1"/>
</dbReference>
<organism evidence="8 9">
    <name type="scientific">Maledivibacter halophilus</name>
    <dbReference type="NCBI Taxonomy" id="36842"/>
    <lineage>
        <taxon>Bacteria</taxon>
        <taxon>Bacillati</taxon>
        <taxon>Bacillota</taxon>
        <taxon>Clostridia</taxon>
        <taxon>Peptostreptococcales</taxon>
        <taxon>Caminicellaceae</taxon>
        <taxon>Maledivibacter</taxon>
    </lineage>
</organism>
<dbReference type="NCBIfam" id="NF037979">
    <property type="entry name" value="Na_transp"/>
    <property type="match status" value="1"/>
</dbReference>
<feature type="transmembrane region" description="Helical" evidence="7">
    <location>
        <begin position="17"/>
        <end position="34"/>
    </location>
</feature>
<protein>
    <recommendedName>
        <fullName evidence="6">Transporter</fullName>
    </recommendedName>
</protein>
<dbReference type="Pfam" id="PF00209">
    <property type="entry name" value="SNF"/>
    <property type="match status" value="2"/>
</dbReference>
<evidence type="ECO:0000313" key="8">
    <source>
        <dbReference type="EMBL" id="SKC84955.1"/>
    </source>
</evidence>
<evidence type="ECO:0000256" key="2">
    <source>
        <dbReference type="ARBA" id="ARBA00022448"/>
    </source>
</evidence>
<dbReference type="RefSeq" id="WP_079494534.1">
    <property type="nucleotide sequence ID" value="NZ_FUZT01000012.1"/>
</dbReference>
<feature type="transmembrane region" description="Helical" evidence="7">
    <location>
        <begin position="387"/>
        <end position="408"/>
    </location>
</feature>
<keyword evidence="6" id="KW-0769">Symport</keyword>
<evidence type="ECO:0000256" key="4">
    <source>
        <dbReference type="ARBA" id="ARBA00022989"/>
    </source>
</evidence>
<gene>
    <name evidence="8" type="ORF">SAMN02194393_04314</name>
</gene>
<dbReference type="PANTHER" id="PTHR42948">
    <property type="entry name" value="TRANSPORTER"/>
    <property type="match status" value="1"/>
</dbReference>
<feature type="transmembrane region" description="Helical" evidence="7">
    <location>
        <begin position="348"/>
        <end position="366"/>
    </location>
</feature>
<keyword evidence="4 7" id="KW-1133">Transmembrane helix</keyword>
<keyword evidence="9" id="KW-1185">Reference proteome</keyword>
<reference evidence="8 9" key="1">
    <citation type="submission" date="2017-02" db="EMBL/GenBank/DDBJ databases">
        <authorList>
            <person name="Peterson S.W."/>
        </authorList>
    </citation>
    <scope>NUCLEOTIDE SEQUENCE [LARGE SCALE GENOMIC DNA]</scope>
    <source>
        <strain evidence="8 9">M1</strain>
    </source>
</reference>
<dbReference type="InterPro" id="IPR000175">
    <property type="entry name" value="Na/ntran_symport"/>
</dbReference>
<feature type="transmembrane region" description="Helical" evidence="7">
    <location>
        <begin position="258"/>
        <end position="281"/>
    </location>
</feature>
<dbReference type="PRINTS" id="PR00176">
    <property type="entry name" value="NANEUSMPORT"/>
</dbReference>
<dbReference type="EMBL" id="FUZT01000012">
    <property type="protein sequence ID" value="SKC84955.1"/>
    <property type="molecule type" value="Genomic_DNA"/>
</dbReference>
<dbReference type="PROSITE" id="PS50267">
    <property type="entry name" value="NA_NEUROTRAN_SYMP_3"/>
    <property type="match status" value="1"/>
</dbReference>
<dbReference type="AlphaFoldDB" id="A0A1T5M9Z1"/>
<feature type="transmembrane region" description="Helical" evidence="7">
    <location>
        <begin position="89"/>
        <end position="109"/>
    </location>
</feature>